<dbReference type="Proteomes" id="UP000095591">
    <property type="component" value="Unassembled WGS sequence"/>
</dbReference>
<evidence type="ECO:0000259" key="1">
    <source>
        <dbReference type="Pfam" id="PF12728"/>
    </source>
</evidence>
<accession>A0A173UGG8</accession>
<dbReference type="InterPro" id="IPR041657">
    <property type="entry name" value="HTH_17"/>
</dbReference>
<dbReference type="AlphaFoldDB" id="A0A173UGG8"/>
<evidence type="ECO:0000313" key="2">
    <source>
        <dbReference type="EMBL" id="CUN13436.1"/>
    </source>
</evidence>
<dbReference type="EMBL" id="CYXP01000004">
    <property type="protein sequence ID" value="CUN13436.1"/>
    <property type="molecule type" value="Genomic_DNA"/>
</dbReference>
<gene>
    <name evidence="2" type="ORF">ERS852429_02108</name>
</gene>
<organism evidence="2 3">
    <name type="scientific">Parabacteroides distasonis</name>
    <dbReference type="NCBI Taxonomy" id="823"/>
    <lineage>
        <taxon>Bacteria</taxon>
        <taxon>Pseudomonadati</taxon>
        <taxon>Bacteroidota</taxon>
        <taxon>Bacteroidia</taxon>
        <taxon>Bacteroidales</taxon>
        <taxon>Tannerellaceae</taxon>
        <taxon>Parabacteroides</taxon>
    </lineage>
</organism>
<name>A0A173UGG8_PARDI</name>
<reference evidence="2 3" key="1">
    <citation type="submission" date="2015-09" db="EMBL/GenBank/DDBJ databases">
        <authorList>
            <consortium name="Pathogen Informatics"/>
        </authorList>
    </citation>
    <scope>NUCLEOTIDE SEQUENCE [LARGE SCALE GENOMIC DNA]</scope>
    <source>
        <strain evidence="2 3">2789STDY5608872</strain>
    </source>
</reference>
<dbReference type="PANTHER" id="PTHR34585">
    <property type="match status" value="1"/>
</dbReference>
<dbReference type="InterPro" id="IPR009061">
    <property type="entry name" value="DNA-bd_dom_put_sf"/>
</dbReference>
<sequence>MNIVTIEEQTFKQVCGRFCGFVSQVERICRENTHQPNKWLSGREVCALLGISIRSLQNYRDSGKLGYSQIGNKLYYKSADIERLIAECTINDVSGKKSNYIPTNK</sequence>
<dbReference type="SUPFAM" id="SSF46955">
    <property type="entry name" value="Putative DNA-binding domain"/>
    <property type="match status" value="1"/>
</dbReference>
<protein>
    <submittedName>
        <fullName evidence="2">Helix-turn-helix domain</fullName>
    </submittedName>
</protein>
<dbReference type="PANTHER" id="PTHR34585:SF22">
    <property type="entry name" value="HELIX-TURN-HELIX DOMAIN-CONTAINING PROTEIN"/>
    <property type="match status" value="1"/>
</dbReference>
<proteinExistence type="predicted"/>
<evidence type="ECO:0000313" key="3">
    <source>
        <dbReference type="Proteomes" id="UP000095591"/>
    </source>
</evidence>
<dbReference type="Pfam" id="PF12728">
    <property type="entry name" value="HTH_17"/>
    <property type="match status" value="1"/>
</dbReference>
<dbReference type="RefSeq" id="WP_044546736.1">
    <property type="nucleotide sequence ID" value="NZ_CDRH01000813.1"/>
</dbReference>
<feature type="domain" description="Helix-turn-helix" evidence="1">
    <location>
        <begin position="39"/>
        <end position="88"/>
    </location>
</feature>